<dbReference type="GO" id="GO:0005524">
    <property type="term" value="F:ATP binding"/>
    <property type="evidence" value="ECO:0007669"/>
    <property type="project" value="UniProtKB-UniRule"/>
</dbReference>
<dbReference type="InterPro" id="IPR008271">
    <property type="entry name" value="Ser/Thr_kinase_AS"/>
</dbReference>
<dbReference type="SUPFAM" id="SSF56112">
    <property type="entry name" value="Protein kinase-like (PK-like)"/>
    <property type="match status" value="1"/>
</dbReference>
<dbReference type="Gene3D" id="1.10.510.10">
    <property type="entry name" value="Transferase(Phosphotransferase) domain 1"/>
    <property type="match status" value="1"/>
</dbReference>
<evidence type="ECO:0000256" key="4">
    <source>
        <dbReference type="ARBA" id="ARBA00022840"/>
    </source>
</evidence>
<evidence type="ECO:0000313" key="7">
    <source>
        <dbReference type="EMBL" id="UZA69520.1"/>
    </source>
</evidence>
<evidence type="ECO:0000256" key="1">
    <source>
        <dbReference type="ARBA" id="ARBA00022679"/>
    </source>
</evidence>
<dbReference type="PROSITE" id="PS00108">
    <property type="entry name" value="PROTEIN_KINASE_ST"/>
    <property type="match status" value="1"/>
</dbReference>
<name>A0AA46ZU35_PSEVI</name>
<dbReference type="Gene3D" id="3.30.200.20">
    <property type="entry name" value="Phosphorylase Kinase, domain 1"/>
    <property type="match status" value="1"/>
</dbReference>
<dbReference type="GO" id="GO:0004674">
    <property type="term" value="F:protein serine/threonine kinase activity"/>
    <property type="evidence" value="ECO:0007669"/>
    <property type="project" value="UniProtKB-KW"/>
</dbReference>
<dbReference type="InterPro" id="IPR011009">
    <property type="entry name" value="Kinase-like_dom_sf"/>
</dbReference>
<evidence type="ECO:0000259" key="6">
    <source>
        <dbReference type="PROSITE" id="PS50011"/>
    </source>
</evidence>
<dbReference type="Proteomes" id="UP001163644">
    <property type="component" value="Chromosome"/>
</dbReference>
<sequence length="311" mass="34787">MKPPEARERLPDVLSGRYRIERLLGAGGMGVVYQARDLLHELMGEPDPCIAIKVLNDDLATARDADALLYSEFALTRRLHHPHIVRSYAFGVDDECNQAFMTLEFMRGVRLDRVLNENPGGLPWAQAREIATPLLGALTYVHENGVLHGDVKPENIMLTERGLRLFDFGLGQPVEGVLTGLPQLNRQRLQPWTPRYVAPEVRDGGPLTTQADVYAVARVLYEMAAGREALTDVSDPQSCPVRGASSLRKPEGLPSACWSELRVALMADIRERTISARQLLDVYQSASNRRFWRWGRAMITHKCPPTTRVSP</sequence>
<evidence type="ECO:0000256" key="5">
    <source>
        <dbReference type="PROSITE-ProRule" id="PRU10141"/>
    </source>
</evidence>
<keyword evidence="4 5" id="KW-0067">ATP-binding</keyword>
<dbReference type="EMBL" id="CP036495">
    <property type="protein sequence ID" value="UZA69520.1"/>
    <property type="molecule type" value="Genomic_DNA"/>
</dbReference>
<dbReference type="AlphaFoldDB" id="A0AA46ZU35"/>
<keyword evidence="2 5" id="KW-0547">Nucleotide-binding</keyword>
<keyword evidence="7" id="KW-0723">Serine/threonine-protein kinase</keyword>
<accession>A0AA46ZU35</accession>
<keyword evidence="1" id="KW-0808">Transferase</keyword>
<dbReference type="InterPro" id="IPR000719">
    <property type="entry name" value="Prot_kinase_dom"/>
</dbReference>
<dbReference type="CDD" id="cd14014">
    <property type="entry name" value="STKc_PknB_like"/>
    <property type="match status" value="1"/>
</dbReference>
<organism evidence="7 8">
    <name type="scientific">Pseudomonas viridiflava</name>
    <name type="common">Phytomonas viridiflava</name>
    <dbReference type="NCBI Taxonomy" id="33069"/>
    <lineage>
        <taxon>Bacteria</taxon>
        <taxon>Pseudomonadati</taxon>
        <taxon>Pseudomonadota</taxon>
        <taxon>Gammaproteobacteria</taxon>
        <taxon>Pseudomonadales</taxon>
        <taxon>Pseudomonadaceae</taxon>
        <taxon>Pseudomonas</taxon>
    </lineage>
</organism>
<evidence type="ECO:0000256" key="2">
    <source>
        <dbReference type="ARBA" id="ARBA00022741"/>
    </source>
</evidence>
<evidence type="ECO:0000256" key="3">
    <source>
        <dbReference type="ARBA" id="ARBA00022777"/>
    </source>
</evidence>
<evidence type="ECO:0000313" key="8">
    <source>
        <dbReference type="Proteomes" id="UP001163644"/>
    </source>
</evidence>
<proteinExistence type="predicted"/>
<dbReference type="PANTHER" id="PTHR43289:SF6">
    <property type="entry name" value="SERINE_THREONINE-PROTEIN KINASE NEKL-3"/>
    <property type="match status" value="1"/>
</dbReference>
<feature type="binding site" evidence="5">
    <location>
        <position position="53"/>
    </location>
    <ligand>
        <name>ATP</name>
        <dbReference type="ChEBI" id="CHEBI:30616"/>
    </ligand>
</feature>
<dbReference type="SMART" id="SM00220">
    <property type="entry name" value="S_TKc"/>
    <property type="match status" value="1"/>
</dbReference>
<gene>
    <name evidence="7" type="ORF">EZZ81_15305</name>
</gene>
<dbReference type="PANTHER" id="PTHR43289">
    <property type="entry name" value="MITOGEN-ACTIVATED PROTEIN KINASE KINASE KINASE 20-RELATED"/>
    <property type="match status" value="1"/>
</dbReference>
<dbReference type="InterPro" id="IPR017441">
    <property type="entry name" value="Protein_kinase_ATP_BS"/>
</dbReference>
<dbReference type="PROSITE" id="PS00107">
    <property type="entry name" value="PROTEIN_KINASE_ATP"/>
    <property type="match status" value="1"/>
</dbReference>
<feature type="domain" description="Protein kinase" evidence="6">
    <location>
        <begin position="18"/>
        <end position="284"/>
    </location>
</feature>
<dbReference type="Pfam" id="PF00069">
    <property type="entry name" value="Pkinase"/>
    <property type="match status" value="1"/>
</dbReference>
<dbReference type="PROSITE" id="PS50011">
    <property type="entry name" value="PROTEIN_KINASE_DOM"/>
    <property type="match status" value="1"/>
</dbReference>
<reference evidence="7" key="1">
    <citation type="submission" date="2019-02" db="EMBL/GenBank/DDBJ databases">
        <authorList>
            <person name="Lutz S."/>
            <person name="Schori C."/>
            <person name="Ahrens C.H."/>
            <person name="Gueguen E."/>
        </authorList>
    </citation>
    <scope>NUCLEOTIDE SEQUENCE</scope>
    <source>
        <strain evidence="7">Psy35</strain>
    </source>
</reference>
<keyword evidence="3 7" id="KW-0418">Kinase</keyword>
<protein>
    <submittedName>
        <fullName evidence="7">Serine/threonine protein kinase</fullName>
    </submittedName>
</protein>